<name>A0A5B0NH59_PUCGR</name>
<dbReference type="AlphaFoldDB" id="A0A5B0NH59"/>
<dbReference type="EMBL" id="VSWC01000105">
    <property type="protein sequence ID" value="KAA1087420.1"/>
    <property type="molecule type" value="Genomic_DNA"/>
</dbReference>
<protein>
    <recommendedName>
        <fullName evidence="2">PPM-type phosphatase domain-containing protein</fullName>
    </recommendedName>
</protein>
<evidence type="ECO:0000313" key="3">
    <source>
        <dbReference type="EMBL" id="KAA1087420.1"/>
    </source>
</evidence>
<feature type="domain" description="PPM-type phosphatase" evidence="2">
    <location>
        <begin position="93"/>
        <end position="217"/>
    </location>
</feature>
<comment type="caution">
    <text evidence="3">The sequence shown here is derived from an EMBL/GenBank/DDBJ whole genome shotgun (WGS) entry which is preliminary data.</text>
</comment>
<dbReference type="PANTHER" id="PTHR13832:SF589">
    <property type="entry name" value="[PYRUVATE DEHYDROGENASE [ACETYL-TRANSFERRING]]-PHOSPHATASE 2, MITOCHONDRIAL"/>
    <property type="match status" value="1"/>
</dbReference>
<dbReference type="PANTHER" id="PTHR13832">
    <property type="entry name" value="PROTEIN PHOSPHATASE 2C"/>
    <property type="match status" value="1"/>
</dbReference>
<feature type="compositionally biased region" description="Low complexity" evidence="1">
    <location>
        <begin position="227"/>
        <end position="243"/>
    </location>
</feature>
<reference evidence="3 4" key="1">
    <citation type="submission" date="2019-05" db="EMBL/GenBank/DDBJ databases">
        <title>Emergence of the Ug99 lineage of the wheat stem rust pathogen through somatic hybridization.</title>
        <authorList>
            <person name="Li F."/>
            <person name="Upadhyaya N.M."/>
            <person name="Sperschneider J."/>
            <person name="Matny O."/>
            <person name="Nguyen-Phuc H."/>
            <person name="Mago R."/>
            <person name="Raley C."/>
            <person name="Miller M.E."/>
            <person name="Silverstein K.A.T."/>
            <person name="Henningsen E."/>
            <person name="Hirsch C.D."/>
            <person name="Visser B."/>
            <person name="Pretorius Z.A."/>
            <person name="Steffenson B.J."/>
            <person name="Schwessinger B."/>
            <person name="Dodds P.N."/>
            <person name="Figueroa M."/>
        </authorList>
    </citation>
    <scope>NUCLEOTIDE SEQUENCE [LARGE SCALE GENOMIC DNA]</scope>
    <source>
        <strain evidence="3">21-0</strain>
    </source>
</reference>
<dbReference type="Proteomes" id="UP000324748">
    <property type="component" value="Unassembled WGS sequence"/>
</dbReference>
<dbReference type="InterPro" id="IPR015655">
    <property type="entry name" value="PP2C"/>
</dbReference>
<dbReference type="GO" id="GO:0004722">
    <property type="term" value="F:protein serine/threonine phosphatase activity"/>
    <property type="evidence" value="ECO:0007669"/>
    <property type="project" value="InterPro"/>
</dbReference>
<dbReference type="InterPro" id="IPR036457">
    <property type="entry name" value="PPM-type-like_dom_sf"/>
</dbReference>
<dbReference type="OrthoDB" id="416093at2759"/>
<dbReference type="Gene3D" id="3.60.40.10">
    <property type="entry name" value="PPM-type phosphatase domain"/>
    <property type="match status" value="1"/>
</dbReference>
<sequence>MYTSSSGGIPPGELVYIPTSLPGVHTLLSGETPPDERGLVEERLFVGVINGHGGSDSVEYLANNLARIVEESRLIDIPKVIRKYRSIGGYFRRFRGGFLEEIAQEVYNNNDSSRKGEDDESQPAMGVDKRLSLSFLLADQQLISRCPKSGIEDAEQSGTIHPHFSSPLLSLVVAHLGNTSALLCSAIDGKVLPLTKYHHPDSRVESDRLRRMGTGLITNSFGESRWGTSSSGGAPPGGVASLGTGYPKGYPDIRQVWAEKQPSEAESAPAGGYPPADSGYPQRIIPAHL</sequence>
<gene>
    <name evidence="3" type="ORF">PGT21_031036</name>
</gene>
<accession>A0A5B0NH59</accession>
<proteinExistence type="predicted"/>
<evidence type="ECO:0000259" key="2">
    <source>
        <dbReference type="Pfam" id="PF00481"/>
    </source>
</evidence>
<evidence type="ECO:0000256" key="1">
    <source>
        <dbReference type="SAM" id="MobiDB-lite"/>
    </source>
</evidence>
<dbReference type="Pfam" id="PF00481">
    <property type="entry name" value="PP2C"/>
    <property type="match status" value="1"/>
</dbReference>
<dbReference type="SUPFAM" id="SSF81606">
    <property type="entry name" value="PP2C-like"/>
    <property type="match status" value="1"/>
</dbReference>
<keyword evidence="4" id="KW-1185">Reference proteome</keyword>
<evidence type="ECO:0000313" key="4">
    <source>
        <dbReference type="Proteomes" id="UP000324748"/>
    </source>
</evidence>
<feature type="region of interest" description="Disordered" evidence="1">
    <location>
        <begin position="220"/>
        <end position="289"/>
    </location>
</feature>
<organism evidence="3 4">
    <name type="scientific">Puccinia graminis f. sp. tritici</name>
    <dbReference type="NCBI Taxonomy" id="56615"/>
    <lineage>
        <taxon>Eukaryota</taxon>
        <taxon>Fungi</taxon>
        <taxon>Dikarya</taxon>
        <taxon>Basidiomycota</taxon>
        <taxon>Pucciniomycotina</taxon>
        <taxon>Pucciniomycetes</taxon>
        <taxon>Pucciniales</taxon>
        <taxon>Pucciniaceae</taxon>
        <taxon>Puccinia</taxon>
    </lineage>
</organism>
<dbReference type="InterPro" id="IPR001932">
    <property type="entry name" value="PPM-type_phosphatase-like_dom"/>
</dbReference>